<evidence type="ECO:0000256" key="4">
    <source>
        <dbReference type="ARBA" id="ARBA00022741"/>
    </source>
</evidence>
<dbReference type="GO" id="GO:0005524">
    <property type="term" value="F:ATP binding"/>
    <property type="evidence" value="ECO:0007669"/>
    <property type="project" value="UniProtKB-KW"/>
</dbReference>
<feature type="transmembrane region" description="Helical" evidence="8">
    <location>
        <begin position="273"/>
        <end position="291"/>
    </location>
</feature>
<dbReference type="InterPro" id="IPR027417">
    <property type="entry name" value="P-loop_NTPase"/>
</dbReference>
<reference evidence="11 12" key="1">
    <citation type="submission" date="2016-11" db="EMBL/GenBank/DDBJ databases">
        <authorList>
            <person name="Jaros S."/>
            <person name="Januszkiewicz K."/>
            <person name="Wedrychowicz H."/>
        </authorList>
    </citation>
    <scope>NUCLEOTIDE SEQUENCE [LARGE SCALE GENOMIC DNA]</scope>
    <source>
        <strain evidence="11 12">DSM 15480</strain>
    </source>
</reference>
<comment type="subcellular location">
    <subcellularLocation>
        <location evidence="1">Cell membrane</location>
        <topology evidence="1">Multi-pass membrane protein</topology>
    </subcellularLocation>
</comment>
<dbReference type="GO" id="GO:0140359">
    <property type="term" value="F:ABC-type transporter activity"/>
    <property type="evidence" value="ECO:0007669"/>
    <property type="project" value="InterPro"/>
</dbReference>
<dbReference type="Gene3D" id="3.40.50.300">
    <property type="entry name" value="P-loop containing nucleotide triphosphate hydrolases"/>
    <property type="match status" value="1"/>
</dbReference>
<sequence length="581" mass="64659">MLRLINKIIALSGKYKWRIYVAFVFSFVKSMLLKAPVCLSFLALNRFLERRMTPGYCVTLFGMMAASVILQIIFQNIADRLQSGAGYLMFADLRNELGVHLRRMPMGYFTEGNIGKISSVLSTDMVFVEENCMTAIAGLMSDIFAEIIMILFMYYINPVLGVAATIIAAGMLLVGKGMEKETLADSVTRQEQSENLTEAVLDFAEGMGIIKTYNLLGKESKELSGNFQKSCDTNIGFEENHAPWQRWMGIAYGIGTVATLVSGYAMFANHMISLGYFIGLLLFLFDLYSPMKVLYSQLARLTVMNSCVDRMQEVFEEMELPNDGTRKISESKTHAGNEIEFKNVDFSYGKKQVLDQISFAVKPDTMTALVGPSGSGKSTIASLITRFWDVTGGTVKVRGVDIREVPLAELMDQISMVFQRVYLFEDTIYNNICIGRPDATEEEVAEAAKKARCYDFIMNLPDGFQTVVGEGGSSLSGGEKQRISIARCILKDAPIVILDEATASVDVDNESYIQEAISELCRGKTLLVIAHRLNTIANADHILVIENGRIVQRGTHDELVQCEGVYRNFVNVRTRMKGWSA</sequence>
<protein>
    <submittedName>
        <fullName evidence="11">ATP-binding cassette, subfamily B</fullName>
    </submittedName>
</protein>
<dbReference type="RefSeq" id="WP_073104127.1">
    <property type="nucleotide sequence ID" value="NZ_FQZY01000006.1"/>
</dbReference>
<evidence type="ECO:0000256" key="7">
    <source>
        <dbReference type="ARBA" id="ARBA00023136"/>
    </source>
</evidence>
<keyword evidence="6 8" id="KW-1133">Transmembrane helix</keyword>
<gene>
    <name evidence="11" type="ORF">SAMN02745243_00318</name>
</gene>
<dbReference type="InterPro" id="IPR036640">
    <property type="entry name" value="ABC1_TM_sf"/>
</dbReference>
<keyword evidence="7 8" id="KW-0472">Membrane</keyword>
<dbReference type="GO" id="GO:0034040">
    <property type="term" value="F:ATPase-coupled lipid transmembrane transporter activity"/>
    <property type="evidence" value="ECO:0007669"/>
    <property type="project" value="TreeGrafter"/>
</dbReference>
<dbReference type="InterPro" id="IPR003593">
    <property type="entry name" value="AAA+_ATPase"/>
</dbReference>
<dbReference type="Pfam" id="PF00005">
    <property type="entry name" value="ABC_tran"/>
    <property type="match status" value="1"/>
</dbReference>
<evidence type="ECO:0000256" key="1">
    <source>
        <dbReference type="ARBA" id="ARBA00004651"/>
    </source>
</evidence>
<evidence type="ECO:0000256" key="2">
    <source>
        <dbReference type="ARBA" id="ARBA00022448"/>
    </source>
</evidence>
<feature type="transmembrane region" description="Helical" evidence="8">
    <location>
        <begin position="147"/>
        <end position="174"/>
    </location>
</feature>
<dbReference type="Proteomes" id="UP000184301">
    <property type="component" value="Unassembled WGS sequence"/>
</dbReference>
<dbReference type="Gene3D" id="1.20.1560.10">
    <property type="entry name" value="ABC transporter type 1, transmembrane domain"/>
    <property type="match status" value="1"/>
</dbReference>
<evidence type="ECO:0000259" key="9">
    <source>
        <dbReference type="PROSITE" id="PS50893"/>
    </source>
</evidence>
<proteinExistence type="predicted"/>
<dbReference type="SUPFAM" id="SSF52540">
    <property type="entry name" value="P-loop containing nucleoside triphosphate hydrolases"/>
    <property type="match status" value="1"/>
</dbReference>
<dbReference type="OrthoDB" id="9762778at2"/>
<organism evidence="11 12">
    <name type="scientific">Hespellia stercorisuis DSM 15480</name>
    <dbReference type="NCBI Taxonomy" id="1121950"/>
    <lineage>
        <taxon>Bacteria</taxon>
        <taxon>Bacillati</taxon>
        <taxon>Bacillota</taxon>
        <taxon>Clostridia</taxon>
        <taxon>Lachnospirales</taxon>
        <taxon>Lachnospiraceae</taxon>
        <taxon>Hespellia</taxon>
    </lineage>
</organism>
<feature type="transmembrane region" description="Helical" evidence="8">
    <location>
        <begin position="247"/>
        <end position="267"/>
    </location>
</feature>
<dbReference type="SUPFAM" id="SSF90123">
    <property type="entry name" value="ABC transporter transmembrane region"/>
    <property type="match status" value="1"/>
</dbReference>
<evidence type="ECO:0000256" key="3">
    <source>
        <dbReference type="ARBA" id="ARBA00022692"/>
    </source>
</evidence>
<dbReference type="EMBL" id="FQZY01000006">
    <property type="protein sequence ID" value="SHJ31989.1"/>
    <property type="molecule type" value="Genomic_DNA"/>
</dbReference>
<dbReference type="GO" id="GO:0016887">
    <property type="term" value="F:ATP hydrolysis activity"/>
    <property type="evidence" value="ECO:0007669"/>
    <property type="project" value="InterPro"/>
</dbReference>
<dbReference type="GO" id="GO:0005886">
    <property type="term" value="C:plasma membrane"/>
    <property type="evidence" value="ECO:0007669"/>
    <property type="project" value="UniProtKB-SubCell"/>
</dbReference>
<keyword evidence="4" id="KW-0547">Nucleotide-binding</keyword>
<evidence type="ECO:0000313" key="11">
    <source>
        <dbReference type="EMBL" id="SHJ31989.1"/>
    </source>
</evidence>
<keyword evidence="12" id="KW-1185">Reference proteome</keyword>
<dbReference type="STRING" id="1121950.SAMN02745243_00318"/>
<name>A0A1M6IBY1_9FIRM</name>
<dbReference type="Pfam" id="PF00664">
    <property type="entry name" value="ABC_membrane"/>
    <property type="match status" value="1"/>
</dbReference>
<dbReference type="SMART" id="SM00382">
    <property type="entry name" value="AAA"/>
    <property type="match status" value="1"/>
</dbReference>
<keyword evidence="2" id="KW-0813">Transport</keyword>
<evidence type="ECO:0000256" key="5">
    <source>
        <dbReference type="ARBA" id="ARBA00022840"/>
    </source>
</evidence>
<dbReference type="InterPro" id="IPR039421">
    <property type="entry name" value="Type_1_exporter"/>
</dbReference>
<feature type="domain" description="ABC transporter" evidence="9">
    <location>
        <begin position="339"/>
        <end position="572"/>
    </location>
</feature>
<dbReference type="PROSITE" id="PS50893">
    <property type="entry name" value="ABC_TRANSPORTER_2"/>
    <property type="match status" value="1"/>
</dbReference>
<feature type="transmembrane region" description="Helical" evidence="8">
    <location>
        <begin position="56"/>
        <end position="74"/>
    </location>
</feature>
<dbReference type="InterPro" id="IPR017871">
    <property type="entry name" value="ABC_transporter-like_CS"/>
</dbReference>
<dbReference type="PANTHER" id="PTHR24221:SF397">
    <property type="entry name" value="ABC TRANSPORTER, ATP-BINDING TRANSMEMBRANE PROTEIN"/>
    <property type="match status" value="1"/>
</dbReference>
<keyword evidence="5 11" id="KW-0067">ATP-binding</keyword>
<evidence type="ECO:0000259" key="10">
    <source>
        <dbReference type="PROSITE" id="PS50929"/>
    </source>
</evidence>
<dbReference type="PANTHER" id="PTHR24221">
    <property type="entry name" value="ATP-BINDING CASSETTE SUB-FAMILY B"/>
    <property type="match status" value="1"/>
</dbReference>
<keyword evidence="3 8" id="KW-0812">Transmembrane</keyword>
<dbReference type="InterPro" id="IPR011527">
    <property type="entry name" value="ABC1_TM_dom"/>
</dbReference>
<dbReference type="InterPro" id="IPR003439">
    <property type="entry name" value="ABC_transporter-like_ATP-bd"/>
</dbReference>
<dbReference type="PROSITE" id="PS50929">
    <property type="entry name" value="ABC_TM1F"/>
    <property type="match status" value="1"/>
</dbReference>
<dbReference type="AlphaFoldDB" id="A0A1M6IBY1"/>
<dbReference type="PROSITE" id="PS00211">
    <property type="entry name" value="ABC_TRANSPORTER_1"/>
    <property type="match status" value="1"/>
</dbReference>
<evidence type="ECO:0000256" key="8">
    <source>
        <dbReference type="SAM" id="Phobius"/>
    </source>
</evidence>
<accession>A0A1M6IBY1</accession>
<feature type="domain" description="ABC transmembrane type-1" evidence="10">
    <location>
        <begin position="1"/>
        <end position="302"/>
    </location>
</feature>
<feature type="transmembrane region" description="Helical" evidence="8">
    <location>
        <begin position="20"/>
        <end position="44"/>
    </location>
</feature>
<evidence type="ECO:0000313" key="12">
    <source>
        <dbReference type="Proteomes" id="UP000184301"/>
    </source>
</evidence>
<dbReference type="FunFam" id="3.40.50.300:FF:000287">
    <property type="entry name" value="Multidrug ABC transporter ATP-binding protein"/>
    <property type="match status" value="1"/>
</dbReference>
<evidence type="ECO:0000256" key="6">
    <source>
        <dbReference type="ARBA" id="ARBA00022989"/>
    </source>
</evidence>